<comment type="caution">
    <text evidence="2">The sequence shown here is derived from an EMBL/GenBank/DDBJ whole genome shotgun (WGS) entry which is preliminary data.</text>
</comment>
<dbReference type="Proteomes" id="UP001562357">
    <property type="component" value="Unassembled WGS sequence"/>
</dbReference>
<dbReference type="InterPro" id="IPR001736">
    <property type="entry name" value="PLipase_D/transphosphatidylase"/>
</dbReference>
<dbReference type="EMBL" id="BAAFGZ010000528">
    <property type="protein sequence ID" value="GAB0138907.1"/>
    <property type="molecule type" value="Genomic_DNA"/>
</dbReference>
<dbReference type="SUPFAM" id="SSF56024">
    <property type="entry name" value="Phospholipase D/nuclease"/>
    <property type="match status" value="1"/>
</dbReference>
<proteinExistence type="predicted"/>
<dbReference type="PROSITE" id="PS50035">
    <property type="entry name" value="PLD"/>
    <property type="match status" value="1"/>
</dbReference>
<gene>
    <name evidence="2" type="primary">g7127</name>
    <name evidence="2" type="ORF">EsDP_00007127</name>
</gene>
<reference evidence="3" key="1">
    <citation type="submission" date="2024-06" db="EMBL/GenBank/DDBJ databases">
        <title>Draft Genome Sequences of Epichloe bromicola Strains Isolated from Elymus ciliaris.</title>
        <authorList>
            <consortium name="Epichloe bromicola genome sequencing consortium"/>
            <person name="Miura A."/>
            <person name="Imano S."/>
            <person name="Ashida A."/>
            <person name="Sato I."/>
            <person name="Chiba S."/>
            <person name="Tanaka A."/>
            <person name="Camagna M."/>
            <person name="Takemoto D."/>
        </authorList>
    </citation>
    <scope>NUCLEOTIDE SEQUENCE [LARGE SCALE GENOMIC DNA]</scope>
    <source>
        <strain evidence="3">DP</strain>
    </source>
</reference>
<evidence type="ECO:0000313" key="3">
    <source>
        <dbReference type="Proteomes" id="UP001562357"/>
    </source>
</evidence>
<organism evidence="2 3">
    <name type="scientific">Epichloe bromicola</name>
    <dbReference type="NCBI Taxonomy" id="79588"/>
    <lineage>
        <taxon>Eukaryota</taxon>
        <taxon>Fungi</taxon>
        <taxon>Dikarya</taxon>
        <taxon>Ascomycota</taxon>
        <taxon>Pezizomycotina</taxon>
        <taxon>Sordariomycetes</taxon>
        <taxon>Hypocreomycetidae</taxon>
        <taxon>Hypocreales</taxon>
        <taxon>Clavicipitaceae</taxon>
        <taxon>Epichloe</taxon>
    </lineage>
</organism>
<feature type="domain" description="PLD phosphodiesterase" evidence="1">
    <location>
        <begin position="164"/>
        <end position="191"/>
    </location>
</feature>
<name>A0ABQ0D024_9HYPO</name>
<evidence type="ECO:0000259" key="1">
    <source>
        <dbReference type="PROSITE" id="PS50035"/>
    </source>
</evidence>
<evidence type="ECO:0000313" key="2">
    <source>
        <dbReference type="EMBL" id="GAB0138907.1"/>
    </source>
</evidence>
<sequence length="362" mass="40156">MRRIRFPTTDGDYKIGPVKHGIMRMLPTVSRSKKQLKLRPGSRFEARLWHRELKGPYAVEMTEGGELIATDPSHDGTPQRISIKPHDVAPRYIKVVGVPGFQRRLRLNALVEFRSHNPTADICIVASKLGPTDFQESSGFLDYLDMLAESRIRVDSFLGADGSTRQVMHAKGIVVDDQVLFSTGAVMDTKTITKANFSIELPNQAAKIFQSYVNEAAHGDATHERRAELAAELARLGVIINEPVAGLTYVSRTQDALICGARLNLTLSLSELINPFSTRTLIHCAARGVDVMIQVRGLDAVSLRLLTDAMARYPNLRLEDTNWWEPRPHFNFIVADGAAASYLWSTQRNMVTTDGPSKTGSC</sequence>
<protein>
    <recommendedName>
        <fullName evidence="1">PLD phosphodiesterase domain-containing protein</fullName>
    </recommendedName>
</protein>
<keyword evidence="3" id="KW-1185">Reference proteome</keyword>
<accession>A0ABQ0D024</accession>